<accession>A0A8X6YXW1</accession>
<comment type="caution">
    <text evidence="2">The sequence shown here is derived from an EMBL/GenBank/DDBJ whole genome shotgun (WGS) entry which is preliminary data.</text>
</comment>
<feature type="region of interest" description="Disordered" evidence="1">
    <location>
        <begin position="1"/>
        <end position="28"/>
    </location>
</feature>
<sequence>MHRSDQSFSRKAINSLSSDVTGTPPLRDVDRIDRRRPFDLFKAFEQFTGSFHFLCLHKDDVWIRIVQCDEAKEGLNKRAKKTLAVPNAKHLNKDEGITVRINASEENTAKKLMSSRF</sequence>
<evidence type="ECO:0000313" key="3">
    <source>
        <dbReference type="Proteomes" id="UP000886998"/>
    </source>
</evidence>
<name>A0A8X6YXW1_9ARAC</name>
<keyword evidence="3" id="KW-1185">Reference proteome</keyword>
<evidence type="ECO:0000256" key="1">
    <source>
        <dbReference type="SAM" id="MobiDB-lite"/>
    </source>
</evidence>
<dbReference type="AlphaFoldDB" id="A0A8X6YXW1"/>
<evidence type="ECO:0000313" key="2">
    <source>
        <dbReference type="EMBL" id="GFY79261.1"/>
    </source>
</evidence>
<gene>
    <name evidence="2" type="ORF">TNIN_374181</name>
</gene>
<dbReference type="OrthoDB" id="6422270at2759"/>
<organism evidence="2 3">
    <name type="scientific">Trichonephila inaurata madagascariensis</name>
    <dbReference type="NCBI Taxonomy" id="2747483"/>
    <lineage>
        <taxon>Eukaryota</taxon>
        <taxon>Metazoa</taxon>
        <taxon>Ecdysozoa</taxon>
        <taxon>Arthropoda</taxon>
        <taxon>Chelicerata</taxon>
        <taxon>Arachnida</taxon>
        <taxon>Araneae</taxon>
        <taxon>Araneomorphae</taxon>
        <taxon>Entelegynae</taxon>
        <taxon>Araneoidea</taxon>
        <taxon>Nephilidae</taxon>
        <taxon>Trichonephila</taxon>
        <taxon>Trichonephila inaurata</taxon>
    </lineage>
</organism>
<protein>
    <submittedName>
        <fullName evidence="2">Uncharacterized protein</fullName>
    </submittedName>
</protein>
<dbReference type="EMBL" id="BMAV01023492">
    <property type="protein sequence ID" value="GFY79261.1"/>
    <property type="molecule type" value="Genomic_DNA"/>
</dbReference>
<dbReference type="Proteomes" id="UP000886998">
    <property type="component" value="Unassembled WGS sequence"/>
</dbReference>
<reference evidence="2" key="1">
    <citation type="submission" date="2020-08" db="EMBL/GenBank/DDBJ databases">
        <title>Multicomponent nature underlies the extraordinary mechanical properties of spider dragline silk.</title>
        <authorList>
            <person name="Kono N."/>
            <person name="Nakamura H."/>
            <person name="Mori M."/>
            <person name="Yoshida Y."/>
            <person name="Ohtoshi R."/>
            <person name="Malay A.D."/>
            <person name="Moran D.A.P."/>
            <person name="Tomita M."/>
            <person name="Numata K."/>
            <person name="Arakawa K."/>
        </authorList>
    </citation>
    <scope>NUCLEOTIDE SEQUENCE</scope>
</reference>
<feature type="compositionally biased region" description="Polar residues" evidence="1">
    <location>
        <begin position="1"/>
        <end position="21"/>
    </location>
</feature>
<proteinExistence type="predicted"/>